<feature type="region of interest" description="Disordered" evidence="3">
    <location>
        <begin position="321"/>
        <end position="343"/>
    </location>
</feature>
<keyword evidence="4" id="KW-0812">Transmembrane</keyword>
<feature type="compositionally biased region" description="Gly residues" evidence="3">
    <location>
        <begin position="334"/>
        <end position="343"/>
    </location>
</feature>
<keyword evidence="6" id="KW-1185">Reference proteome</keyword>
<feature type="compositionally biased region" description="Basic and acidic residues" evidence="3">
    <location>
        <begin position="243"/>
        <end position="264"/>
    </location>
</feature>
<feature type="transmembrane region" description="Helical" evidence="4">
    <location>
        <begin position="365"/>
        <end position="382"/>
    </location>
</feature>
<feature type="transmembrane region" description="Helical" evidence="4">
    <location>
        <begin position="439"/>
        <end position="461"/>
    </location>
</feature>
<evidence type="ECO:0000256" key="1">
    <source>
        <dbReference type="ARBA" id="ARBA00010199"/>
    </source>
</evidence>
<dbReference type="Pfam" id="PF01554">
    <property type="entry name" value="MatE"/>
    <property type="match status" value="1"/>
</dbReference>
<dbReference type="InterPro" id="IPR050222">
    <property type="entry name" value="MATE_MdtK"/>
</dbReference>
<feature type="non-terminal residue" evidence="5">
    <location>
        <position position="1"/>
    </location>
</feature>
<evidence type="ECO:0000256" key="4">
    <source>
        <dbReference type="SAM" id="Phobius"/>
    </source>
</evidence>
<dbReference type="GO" id="GO:0005886">
    <property type="term" value="C:plasma membrane"/>
    <property type="evidence" value="ECO:0007669"/>
    <property type="project" value="TreeGrafter"/>
</dbReference>
<dbReference type="GO" id="GO:0042910">
    <property type="term" value="F:xenobiotic transmembrane transporter activity"/>
    <property type="evidence" value="ECO:0007669"/>
    <property type="project" value="InterPro"/>
</dbReference>
<comment type="similarity">
    <text evidence="1">Belongs to the multi antimicrobial extrusion (MATE) (TC 2.A.66.1) family.</text>
</comment>
<feature type="transmembrane region" description="Helical" evidence="4">
    <location>
        <begin position="521"/>
        <end position="547"/>
    </location>
</feature>
<dbReference type="PANTHER" id="PTHR43298:SF2">
    <property type="entry name" value="FMN_FAD EXPORTER YEEO-RELATED"/>
    <property type="match status" value="1"/>
</dbReference>
<feature type="transmembrane region" description="Helical" evidence="4">
    <location>
        <begin position="616"/>
        <end position="639"/>
    </location>
</feature>
<evidence type="ECO:0000256" key="3">
    <source>
        <dbReference type="SAM" id="MobiDB-lite"/>
    </source>
</evidence>
<keyword evidence="2" id="KW-0813">Transport</keyword>
<protein>
    <submittedName>
        <fullName evidence="5">Uncharacterized protein</fullName>
    </submittedName>
</protein>
<keyword evidence="4" id="KW-0472">Membrane</keyword>
<evidence type="ECO:0000256" key="2">
    <source>
        <dbReference type="ARBA" id="ARBA00022448"/>
    </source>
</evidence>
<feature type="region of interest" description="Disordered" evidence="3">
    <location>
        <begin position="134"/>
        <end position="154"/>
    </location>
</feature>
<feature type="transmembrane region" description="Helical" evidence="4">
    <location>
        <begin position="559"/>
        <end position="579"/>
    </location>
</feature>
<dbReference type="AlphaFoldDB" id="K0TD90"/>
<name>K0TD90_THAOC</name>
<feature type="compositionally biased region" description="Basic and acidic residues" evidence="3">
    <location>
        <begin position="323"/>
        <end position="332"/>
    </location>
</feature>
<feature type="compositionally biased region" description="Low complexity" evidence="3">
    <location>
        <begin position="213"/>
        <end position="237"/>
    </location>
</feature>
<evidence type="ECO:0000313" key="5">
    <source>
        <dbReference type="EMBL" id="EJK68482.1"/>
    </source>
</evidence>
<dbReference type="OrthoDB" id="55060at2759"/>
<dbReference type="EMBL" id="AGNL01011285">
    <property type="protein sequence ID" value="EJK68482.1"/>
    <property type="molecule type" value="Genomic_DNA"/>
</dbReference>
<proteinExistence type="inferred from homology"/>
<feature type="region of interest" description="Disordered" evidence="3">
    <location>
        <begin position="1"/>
        <end position="24"/>
    </location>
</feature>
<sequence length="693" mass="74959">DDGGGTYARMDDAAGDAAASDASAGTLSPDAIAKLLIDKKVFLNGDVLTSLIEAGLDGLDDYEGQETALASFPADDDRQNESRLLVEDEDGVTREVVVPRLRWLARLLPRSRKSKETWRRILEERSNLMASAVCAPPDFDDEDGEDLKDSYFVDDDESDRAVKITVDAVSTGPRAGPRRCPGRGEWPGGTAGRSPALPPPPLTAGTRRRGADPRTAPRSRPASAGPRRPRTPRSGSGQQVSVDAERHRPEDSAVREQEPTDRQDPLPMGRRGRPHREDSPPLHHRVGRGGLLLGRHVRARVPTLGGGPIRRVFHGVRATGARVRPDGGDRGRVGSAGGAGGGGRSAISELMWAEEHGGAMTILDNVYYVVYIAMLVALVYGIDANQQPTLWQLGILDVVASVLYLLMIYVLVECKGWLNPYKKGLLRSFSIKNLELVRGILVMSVPLTIGGIVSTCMWEILTVFATHMGAAEVAAWTILGSIWGVFEYLPTGFATAAELLVSRYLANAQPAHAKVAAYKSLLFSLVAAAATAGLFLHFRVGVVAAYTDVEQISDMLMDLILLVGIANIVMVVGSTAYTILCSQNRANLATVMYTTLSFTATMPLSSYFVYTKGYDLQSVVFSLIVGYSLSSVVLVVIVLTTNWTKCSEAVVRSADAAQEEQERLSMLKLKRKNEKLIAESDDQGRPNSGLYEL</sequence>
<reference evidence="5 6" key="1">
    <citation type="journal article" date="2012" name="Genome Biol.">
        <title>Genome and low-iron response of an oceanic diatom adapted to chronic iron limitation.</title>
        <authorList>
            <person name="Lommer M."/>
            <person name="Specht M."/>
            <person name="Roy A.S."/>
            <person name="Kraemer L."/>
            <person name="Andreson R."/>
            <person name="Gutowska M.A."/>
            <person name="Wolf J."/>
            <person name="Bergner S.V."/>
            <person name="Schilhabel M.B."/>
            <person name="Klostermeier U.C."/>
            <person name="Beiko R.G."/>
            <person name="Rosenstiel P."/>
            <person name="Hippler M."/>
            <person name="Laroche J."/>
        </authorList>
    </citation>
    <scope>NUCLEOTIDE SEQUENCE [LARGE SCALE GENOMIC DNA]</scope>
    <source>
        <strain evidence="5 6">CCMP1005</strain>
    </source>
</reference>
<gene>
    <name evidence="5" type="ORF">THAOC_10329</name>
</gene>
<feature type="region of interest" description="Disordered" evidence="3">
    <location>
        <begin position="166"/>
        <end position="291"/>
    </location>
</feature>
<feature type="transmembrane region" description="Helical" evidence="4">
    <location>
        <begin position="591"/>
        <end position="610"/>
    </location>
</feature>
<dbReference type="eggNOG" id="KOG1347">
    <property type="taxonomic scope" value="Eukaryota"/>
</dbReference>
<dbReference type="InterPro" id="IPR002528">
    <property type="entry name" value="MATE_fam"/>
</dbReference>
<organism evidence="5 6">
    <name type="scientific">Thalassiosira oceanica</name>
    <name type="common">Marine diatom</name>
    <dbReference type="NCBI Taxonomy" id="159749"/>
    <lineage>
        <taxon>Eukaryota</taxon>
        <taxon>Sar</taxon>
        <taxon>Stramenopiles</taxon>
        <taxon>Ochrophyta</taxon>
        <taxon>Bacillariophyta</taxon>
        <taxon>Coscinodiscophyceae</taxon>
        <taxon>Thalassiosirophycidae</taxon>
        <taxon>Thalassiosirales</taxon>
        <taxon>Thalassiosiraceae</taxon>
        <taxon>Thalassiosira</taxon>
    </lineage>
</organism>
<dbReference type="PANTHER" id="PTHR43298">
    <property type="entry name" value="MULTIDRUG RESISTANCE PROTEIN NORM-RELATED"/>
    <property type="match status" value="1"/>
</dbReference>
<accession>K0TD90</accession>
<keyword evidence="4" id="KW-1133">Transmembrane helix</keyword>
<feature type="transmembrane region" description="Helical" evidence="4">
    <location>
        <begin position="394"/>
        <end position="418"/>
    </location>
</feature>
<evidence type="ECO:0000313" key="6">
    <source>
        <dbReference type="Proteomes" id="UP000266841"/>
    </source>
</evidence>
<feature type="compositionally biased region" description="Low complexity" evidence="3">
    <location>
        <begin position="15"/>
        <end position="24"/>
    </location>
</feature>
<comment type="caution">
    <text evidence="5">The sequence shown here is derived from an EMBL/GenBank/DDBJ whole genome shotgun (WGS) entry which is preliminary data.</text>
</comment>
<dbReference type="Proteomes" id="UP000266841">
    <property type="component" value="Unassembled WGS sequence"/>
</dbReference>
<feature type="compositionally biased region" description="Acidic residues" evidence="3">
    <location>
        <begin position="138"/>
        <end position="154"/>
    </location>
</feature>
<dbReference type="GO" id="GO:0015297">
    <property type="term" value="F:antiporter activity"/>
    <property type="evidence" value="ECO:0007669"/>
    <property type="project" value="InterPro"/>
</dbReference>